<dbReference type="Gene3D" id="3.20.20.140">
    <property type="entry name" value="Metal-dependent hydrolases"/>
    <property type="match status" value="1"/>
</dbReference>
<dbReference type="AlphaFoldDB" id="A0A3M0A6E7"/>
<dbReference type="CDD" id="cd01298">
    <property type="entry name" value="ATZ_TRZ_like"/>
    <property type="match status" value="1"/>
</dbReference>
<dbReference type="InterPro" id="IPR032466">
    <property type="entry name" value="Metal_Hydrolase"/>
</dbReference>
<dbReference type="PANTHER" id="PTHR43794:SF11">
    <property type="entry name" value="AMIDOHYDROLASE-RELATED DOMAIN-CONTAINING PROTEIN"/>
    <property type="match status" value="1"/>
</dbReference>
<comment type="similarity">
    <text evidence="1">Belongs to the metallo-dependent hydrolases superfamily. ATZ/TRZ family.</text>
</comment>
<dbReference type="PANTHER" id="PTHR43794">
    <property type="entry name" value="AMINOHYDROLASE SSNA-RELATED"/>
    <property type="match status" value="1"/>
</dbReference>
<feature type="domain" description="Amidohydrolase-related" evidence="5">
    <location>
        <begin position="62"/>
        <end position="410"/>
    </location>
</feature>
<dbReference type="SUPFAM" id="SSF51556">
    <property type="entry name" value="Metallo-dependent hydrolases"/>
    <property type="match status" value="1"/>
</dbReference>
<accession>A0A3M0A6E7</accession>
<sequence length="443" mass="48237">MSVQFVDTILHCKYLLAIKPMTIQNECAIVIDEGQIVDLVASHEIPFSYRAADELFFDNHLLMPGLINTHGHAAMSLLRGFADDLALQTWLNDHIWPAETKFVSAAFVELGTELAMAEMLMTGTTCFSDMYFFPDAAAEAVDRVGMRAQIAATIFDFPCNWGSGPDDYLSKARSMAEDLKQHELINFAIAPHAPYTVNDTNFAKAKAFADEFDIPLQVHLHETQQEVDDAVASSGTRPLNRLIDNQFIDAKSQLVHMTALTAADIEAVAKLGASVITCPRSNLKLASGMCPTQALLDNGVNVAIGTDGAASNNALDMFSELQYTALTAKIKHGNPEAISATSALEMATINGAKALGVQDICGTLERGKSADMIAIDMSGIDLQPCFNLIAELVYSQIGHRVTDVWVAGRRLVQDQQLTTIDNKHLRSRVQAFTEQALTKTAKD</sequence>
<protein>
    <submittedName>
        <fullName evidence="6">5-methylthioadenosine/S-adenosylhomocysteine deaminase</fullName>
    </submittedName>
</protein>
<evidence type="ECO:0000256" key="1">
    <source>
        <dbReference type="ARBA" id="ARBA00006745"/>
    </source>
</evidence>
<dbReference type="OrthoDB" id="9807210at2"/>
<dbReference type="GO" id="GO:0019239">
    <property type="term" value="F:deaminase activity"/>
    <property type="evidence" value="ECO:0007669"/>
    <property type="project" value="UniProtKB-ARBA"/>
</dbReference>
<dbReference type="EMBL" id="REFJ01000003">
    <property type="protein sequence ID" value="RMA79974.1"/>
    <property type="molecule type" value="Genomic_DNA"/>
</dbReference>
<dbReference type="NCBIfam" id="NF006549">
    <property type="entry name" value="PRK09045.1"/>
    <property type="match status" value="1"/>
</dbReference>
<gene>
    <name evidence="6" type="ORF">DFR27_1330</name>
</gene>
<reference evidence="6 7" key="1">
    <citation type="submission" date="2018-10" db="EMBL/GenBank/DDBJ databases">
        <title>Genomic Encyclopedia of Type Strains, Phase IV (KMG-IV): sequencing the most valuable type-strain genomes for metagenomic binning, comparative biology and taxonomic classification.</title>
        <authorList>
            <person name="Goeker M."/>
        </authorList>
    </citation>
    <scope>NUCLEOTIDE SEQUENCE [LARGE SCALE GENOMIC DNA]</scope>
    <source>
        <strain evidence="6 7">DSM 25080</strain>
    </source>
</reference>
<dbReference type="RefSeq" id="WP_121876669.1">
    <property type="nucleotide sequence ID" value="NZ_REFJ01000003.1"/>
</dbReference>
<evidence type="ECO:0000313" key="7">
    <source>
        <dbReference type="Proteomes" id="UP000267187"/>
    </source>
</evidence>
<dbReference type="GO" id="GO:0016814">
    <property type="term" value="F:hydrolase activity, acting on carbon-nitrogen (but not peptide) bonds, in cyclic amidines"/>
    <property type="evidence" value="ECO:0007669"/>
    <property type="project" value="UniProtKB-ARBA"/>
</dbReference>
<dbReference type="GO" id="GO:0046872">
    <property type="term" value="F:metal ion binding"/>
    <property type="evidence" value="ECO:0007669"/>
    <property type="project" value="UniProtKB-KW"/>
</dbReference>
<keyword evidence="7" id="KW-1185">Reference proteome</keyword>
<keyword evidence="2" id="KW-0479">Metal-binding</keyword>
<evidence type="ECO:0000256" key="4">
    <source>
        <dbReference type="ARBA" id="ARBA00022833"/>
    </source>
</evidence>
<keyword evidence="3" id="KW-0378">Hydrolase</keyword>
<keyword evidence="4" id="KW-0862">Zinc</keyword>
<organism evidence="6 7">
    <name type="scientific">Umboniibacter marinipuniceus</name>
    <dbReference type="NCBI Taxonomy" id="569599"/>
    <lineage>
        <taxon>Bacteria</taxon>
        <taxon>Pseudomonadati</taxon>
        <taxon>Pseudomonadota</taxon>
        <taxon>Gammaproteobacteria</taxon>
        <taxon>Cellvibrionales</taxon>
        <taxon>Cellvibrionaceae</taxon>
        <taxon>Umboniibacter</taxon>
    </lineage>
</organism>
<dbReference type="SUPFAM" id="SSF51338">
    <property type="entry name" value="Composite domain of metallo-dependent hydrolases"/>
    <property type="match status" value="1"/>
</dbReference>
<dbReference type="InterPro" id="IPR011059">
    <property type="entry name" value="Metal-dep_hydrolase_composite"/>
</dbReference>
<dbReference type="Pfam" id="PF01979">
    <property type="entry name" value="Amidohydro_1"/>
    <property type="match status" value="1"/>
</dbReference>
<dbReference type="Proteomes" id="UP000267187">
    <property type="component" value="Unassembled WGS sequence"/>
</dbReference>
<comment type="caution">
    <text evidence="6">The sequence shown here is derived from an EMBL/GenBank/DDBJ whole genome shotgun (WGS) entry which is preliminary data.</text>
</comment>
<name>A0A3M0A6E7_9GAMM</name>
<evidence type="ECO:0000256" key="3">
    <source>
        <dbReference type="ARBA" id="ARBA00022801"/>
    </source>
</evidence>
<dbReference type="FunFam" id="3.20.20.140:FF:000014">
    <property type="entry name" value="5-methylthioadenosine/S-adenosylhomocysteine deaminase"/>
    <property type="match status" value="1"/>
</dbReference>
<evidence type="ECO:0000313" key="6">
    <source>
        <dbReference type="EMBL" id="RMA79974.1"/>
    </source>
</evidence>
<dbReference type="InterPro" id="IPR050287">
    <property type="entry name" value="MTA/SAH_deaminase"/>
</dbReference>
<dbReference type="InterPro" id="IPR006680">
    <property type="entry name" value="Amidohydro-rel"/>
</dbReference>
<evidence type="ECO:0000256" key="2">
    <source>
        <dbReference type="ARBA" id="ARBA00022723"/>
    </source>
</evidence>
<proteinExistence type="inferred from homology"/>
<evidence type="ECO:0000259" key="5">
    <source>
        <dbReference type="Pfam" id="PF01979"/>
    </source>
</evidence>
<dbReference type="Gene3D" id="2.30.40.10">
    <property type="entry name" value="Urease, subunit C, domain 1"/>
    <property type="match status" value="1"/>
</dbReference>